<dbReference type="PANTHER" id="PTHR21724">
    <property type="entry name" value="SHKT DOMAIN-CONTAINING PROTEIN"/>
    <property type="match status" value="1"/>
</dbReference>
<dbReference type="PANTHER" id="PTHR21724:SF110">
    <property type="entry name" value="SHKT DOMAIN-CONTAINING PROTEIN"/>
    <property type="match status" value="1"/>
</dbReference>
<dbReference type="OMA" id="CKSWIAN"/>
<name>A0A0N4X9I4_HAEPC</name>
<dbReference type="Gene3D" id="1.10.10.1940">
    <property type="match status" value="2"/>
</dbReference>
<evidence type="ECO:0000259" key="2">
    <source>
        <dbReference type="PROSITE" id="PS51670"/>
    </source>
</evidence>
<reference evidence="5" key="1">
    <citation type="submission" date="2017-02" db="UniProtKB">
        <authorList>
            <consortium name="WormBaseParasite"/>
        </authorList>
    </citation>
    <scope>IDENTIFICATION</scope>
</reference>
<dbReference type="EMBL" id="UZAF01022840">
    <property type="protein sequence ID" value="VDO87371.1"/>
    <property type="molecule type" value="Genomic_DNA"/>
</dbReference>
<protein>
    <submittedName>
        <fullName evidence="5">ShKT domain-containing protein</fullName>
    </submittedName>
</protein>
<gene>
    <name evidence="3" type="ORF">HPLM_LOCUS21018</name>
</gene>
<dbReference type="InterPro" id="IPR003582">
    <property type="entry name" value="ShKT_dom"/>
</dbReference>
<keyword evidence="4" id="KW-1185">Reference proteome</keyword>
<dbReference type="Pfam" id="PF01549">
    <property type="entry name" value="ShK"/>
    <property type="match status" value="4"/>
</dbReference>
<organism evidence="5">
    <name type="scientific">Haemonchus placei</name>
    <name type="common">Barber's pole worm</name>
    <dbReference type="NCBI Taxonomy" id="6290"/>
    <lineage>
        <taxon>Eukaryota</taxon>
        <taxon>Metazoa</taxon>
        <taxon>Ecdysozoa</taxon>
        <taxon>Nematoda</taxon>
        <taxon>Chromadorea</taxon>
        <taxon>Rhabditida</taxon>
        <taxon>Rhabditina</taxon>
        <taxon>Rhabditomorpha</taxon>
        <taxon>Strongyloidea</taxon>
        <taxon>Trichostrongylidae</taxon>
        <taxon>Haemonchus</taxon>
    </lineage>
</organism>
<evidence type="ECO:0000313" key="4">
    <source>
        <dbReference type="Proteomes" id="UP000268014"/>
    </source>
</evidence>
<evidence type="ECO:0000313" key="5">
    <source>
        <dbReference type="WBParaSite" id="HPLM_0002102601-mRNA-1"/>
    </source>
</evidence>
<accession>A0A0N4X9I4</accession>
<dbReference type="SMART" id="SM00254">
    <property type="entry name" value="ShKT"/>
    <property type="match status" value="4"/>
</dbReference>
<dbReference type="Proteomes" id="UP000268014">
    <property type="component" value="Unassembled WGS sequence"/>
</dbReference>
<comment type="caution">
    <text evidence="1">Lacks conserved residue(s) required for the propagation of feature annotation.</text>
</comment>
<reference evidence="3 4" key="2">
    <citation type="submission" date="2018-11" db="EMBL/GenBank/DDBJ databases">
        <authorList>
            <consortium name="Pathogen Informatics"/>
        </authorList>
    </citation>
    <scope>NUCLEOTIDE SEQUENCE [LARGE SCALE GENOMIC DNA]</scope>
    <source>
        <strain evidence="3 4">MHpl1</strain>
    </source>
</reference>
<dbReference type="Gene3D" id="1.10.10.1870">
    <property type="entry name" value="ShTK domain-like"/>
    <property type="match status" value="1"/>
</dbReference>
<sequence length="197" mass="21592">YRQEFQFVASATACEDKYKSTTCLAFFPAAVEPMGTADRDAACLTVYVKAFAIANCPKTCGYCCMTPEYKCTNKDFPRVKCSSVTPAQCRDPSWRPILAEDCPNVCGFCLEGGCVDTVIECENDPSICRNVDMQDFVKTNCMKTCGYCPSATTAATAATVTTGSFYCANWVRKGFCTNSFYTAADRKKYCAKSCNIC</sequence>
<dbReference type="AlphaFoldDB" id="A0A0N4X9I4"/>
<proteinExistence type="predicted"/>
<dbReference type="PROSITE" id="PS51670">
    <property type="entry name" value="SHKT"/>
    <property type="match status" value="1"/>
</dbReference>
<evidence type="ECO:0000313" key="3">
    <source>
        <dbReference type="EMBL" id="VDO87371.1"/>
    </source>
</evidence>
<dbReference type="WBParaSite" id="HPLM_0002102601-mRNA-1">
    <property type="protein sequence ID" value="HPLM_0002102601-mRNA-1"/>
    <property type="gene ID" value="HPLM_0002102601"/>
</dbReference>
<dbReference type="STRING" id="6290.A0A0N4X9I4"/>
<evidence type="ECO:0000256" key="1">
    <source>
        <dbReference type="PROSITE-ProRule" id="PRU01005"/>
    </source>
</evidence>
<dbReference type="OrthoDB" id="5867083at2759"/>
<feature type="domain" description="ShKT" evidence="2">
    <location>
        <begin position="158"/>
        <end position="197"/>
    </location>
</feature>